<dbReference type="SUPFAM" id="SSF46785">
    <property type="entry name" value="Winged helix' DNA-binding domain"/>
    <property type="match status" value="1"/>
</dbReference>
<evidence type="ECO:0000313" key="5">
    <source>
        <dbReference type="EMBL" id="KAA2235189.1"/>
    </source>
</evidence>
<feature type="domain" description="HTH crp-type" evidence="4">
    <location>
        <begin position="152"/>
        <end position="226"/>
    </location>
</feature>
<dbReference type="CDD" id="cd00038">
    <property type="entry name" value="CAP_ED"/>
    <property type="match status" value="1"/>
</dbReference>
<dbReference type="RefSeq" id="WP_149821172.1">
    <property type="nucleotide sequence ID" value="NZ_VUOA01000037.1"/>
</dbReference>
<name>A0A5B2VA20_9HYPH</name>
<reference evidence="5 6" key="1">
    <citation type="submission" date="2019-09" db="EMBL/GenBank/DDBJ databases">
        <title>Salinarimonas rosea gen. nov., sp. nov., a new member of the a-2 subgroup of the Proteobacteria.</title>
        <authorList>
            <person name="Liu J."/>
        </authorList>
    </citation>
    <scope>NUCLEOTIDE SEQUENCE [LARGE SCALE GENOMIC DNA]</scope>
    <source>
        <strain evidence="5 6">BN140002</strain>
    </source>
</reference>
<dbReference type="Gene3D" id="2.60.120.10">
    <property type="entry name" value="Jelly Rolls"/>
    <property type="match status" value="1"/>
</dbReference>
<gene>
    <name evidence="5" type="ORF">F0L46_20810</name>
</gene>
<dbReference type="InterPro" id="IPR014710">
    <property type="entry name" value="RmlC-like_jellyroll"/>
</dbReference>
<dbReference type="Pfam" id="PF13545">
    <property type="entry name" value="HTH_Crp_2"/>
    <property type="match status" value="1"/>
</dbReference>
<dbReference type="PROSITE" id="PS51063">
    <property type="entry name" value="HTH_CRP_2"/>
    <property type="match status" value="1"/>
</dbReference>
<dbReference type="SMART" id="SM00419">
    <property type="entry name" value="HTH_CRP"/>
    <property type="match status" value="1"/>
</dbReference>
<organism evidence="5 6">
    <name type="scientific">Salinarimonas soli</name>
    <dbReference type="NCBI Taxonomy" id="1638099"/>
    <lineage>
        <taxon>Bacteria</taxon>
        <taxon>Pseudomonadati</taxon>
        <taxon>Pseudomonadota</taxon>
        <taxon>Alphaproteobacteria</taxon>
        <taxon>Hyphomicrobiales</taxon>
        <taxon>Salinarimonadaceae</taxon>
        <taxon>Salinarimonas</taxon>
    </lineage>
</organism>
<dbReference type="GO" id="GO:0006355">
    <property type="term" value="P:regulation of DNA-templated transcription"/>
    <property type="evidence" value="ECO:0007669"/>
    <property type="project" value="InterPro"/>
</dbReference>
<dbReference type="GO" id="GO:0003677">
    <property type="term" value="F:DNA binding"/>
    <property type="evidence" value="ECO:0007669"/>
    <property type="project" value="UniProtKB-KW"/>
</dbReference>
<dbReference type="SUPFAM" id="SSF51206">
    <property type="entry name" value="cAMP-binding domain-like"/>
    <property type="match status" value="1"/>
</dbReference>
<dbReference type="Gene3D" id="1.10.10.10">
    <property type="entry name" value="Winged helix-like DNA-binding domain superfamily/Winged helix DNA-binding domain"/>
    <property type="match status" value="1"/>
</dbReference>
<dbReference type="InterPro" id="IPR018490">
    <property type="entry name" value="cNMP-bd_dom_sf"/>
</dbReference>
<dbReference type="InterPro" id="IPR000595">
    <property type="entry name" value="cNMP-bd_dom"/>
</dbReference>
<keyword evidence="1" id="KW-0805">Transcription regulation</keyword>
<keyword evidence="3" id="KW-0804">Transcription</keyword>
<sequence>MASSTDTEPLLRKIESLARFTLSTAERSALADIPMRVQALRADQDIVRLGDRPSRCCVLLEGFACVYKMTADGKRQITAFHIPGDIPDLQSLHLRTLDNSVGTLTACRVGFVDHEVLQVLCHTHPRIAGVLWRETLIDASIFREWMLNIGRRGAYSRLAHVLCELVTRLDAVGLVDDQTCELPMTQIELGDATGLTPVHVNRMLQEMRGAGLITLKNGSLTVHDSAGLKQIGEFDPIYLHLERPA</sequence>
<evidence type="ECO:0000256" key="2">
    <source>
        <dbReference type="ARBA" id="ARBA00023125"/>
    </source>
</evidence>
<dbReference type="AlphaFoldDB" id="A0A5B2VA20"/>
<evidence type="ECO:0000313" key="6">
    <source>
        <dbReference type="Proteomes" id="UP000323142"/>
    </source>
</evidence>
<comment type="caution">
    <text evidence="5">The sequence shown here is derived from an EMBL/GenBank/DDBJ whole genome shotgun (WGS) entry which is preliminary data.</text>
</comment>
<dbReference type="Proteomes" id="UP000323142">
    <property type="component" value="Unassembled WGS sequence"/>
</dbReference>
<reference evidence="5 6" key="2">
    <citation type="submission" date="2019-09" db="EMBL/GenBank/DDBJ databases">
        <authorList>
            <person name="Jin C."/>
        </authorList>
    </citation>
    <scope>NUCLEOTIDE SEQUENCE [LARGE SCALE GENOMIC DNA]</scope>
    <source>
        <strain evidence="5 6">BN140002</strain>
    </source>
</reference>
<protein>
    <submittedName>
        <fullName evidence="5">Crp/Fnr family transcriptional regulator</fullName>
    </submittedName>
</protein>
<dbReference type="OrthoDB" id="7584044at2"/>
<keyword evidence="6" id="KW-1185">Reference proteome</keyword>
<dbReference type="EMBL" id="VUOA01000037">
    <property type="protein sequence ID" value="KAA2235189.1"/>
    <property type="molecule type" value="Genomic_DNA"/>
</dbReference>
<dbReference type="InterPro" id="IPR036390">
    <property type="entry name" value="WH_DNA-bd_sf"/>
</dbReference>
<dbReference type="Pfam" id="PF00027">
    <property type="entry name" value="cNMP_binding"/>
    <property type="match status" value="1"/>
</dbReference>
<dbReference type="InterPro" id="IPR012318">
    <property type="entry name" value="HTH_CRP"/>
</dbReference>
<evidence type="ECO:0000256" key="3">
    <source>
        <dbReference type="ARBA" id="ARBA00023163"/>
    </source>
</evidence>
<evidence type="ECO:0000259" key="4">
    <source>
        <dbReference type="PROSITE" id="PS51063"/>
    </source>
</evidence>
<accession>A0A5B2VA20</accession>
<keyword evidence="2" id="KW-0238">DNA-binding</keyword>
<evidence type="ECO:0000256" key="1">
    <source>
        <dbReference type="ARBA" id="ARBA00023015"/>
    </source>
</evidence>
<proteinExistence type="predicted"/>
<dbReference type="InterPro" id="IPR036388">
    <property type="entry name" value="WH-like_DNA-bd_sf"/>
</dbReference>